<keyword evidence="1" id="KW-0472">Membrane</keyword>
<keyword evidence="1" id="KW-0812">Transmembrane</keyword>
<feature type="transmembrane region" description="Helical" evidence="1">
    <location>
        <begin position="144"/>
        <end position="169"/>
    </location>
</feature>
<keyword evidence="3" id="KW-1185">Reference proteome</keyword>
<evidence type="ECO:0000313" key="2">
    <source>
        <dbReference type="EMBL" id="UUI70733.1"/>
    </source>
</evidence>
<accession>A0ABY5KQX2</accession>
<reference evidence="2 3" key="1">
    <citation type="submission" date="2022-07" db="EMBL/GenBank/DDBJ databases">
        <title>Novel species in genus cellulomonas.</title>
        <authorList>
            <person name="Ye L."/>
        </authorList>
    </citation>
    <scope>NUCLEOTIDE SEQUENCE [LARGE SCALE GENOMIC DNA]</scope>
    <source>
        <strain evidence="3">zg-B89</strain>
    </source>
</reference>
<dbReference type="EMBL" id="CP101987">
    <property type="protein sequence ID" value="UUI70733.1"/>
    <property type="molecule type" value="Genomic_DNA"/>
</dbReference>
<keyword evidence="1" id="KW-1133">Transmembrane helix</keyword>
<feature type="transmembrane region" description="Helical" evidence="1">
    <location>
        <begin position="93"/>
        <end position="113"/>
    </location>
</feature>
<sequence>MTTATAPTAHAALGFRDRARVRRWMWRFTLAMQDYHPSREARRIRRDLRAALLDDAARLGVDVALREIGSPWRVAADHLDALDSAGPRWNDGAVVAVLLGFGLPLYMWVAWAIGAVDTVGAMGGGRAELSWLGVPMTAENSDEMFGIAFTLGWQPFAVSLGLGALGFALGSRIWRLWRRTPVS</sequence>
<gene>
    <name evidence="2" type="ORF">NP048_13130</name>
</gene>
<organism evidence="2 3">
    <name type="scientific">Cellulomonas xiejunii</name>
    <dbReference type="NCBI Taxonomy" id="2968083"/>
    <lineage>
        <taxon>Bacteria</taxon>
        <taxon>Bacillati</taxon>
        <taxon>Actinomycetota</taxon>
        <taxon>Actinomycetes</taxon>
        <taxon>Micrococcales</taxon>
        <taxon>Cellulomonadaceae</taxon>
        <taxon>Cellulomonas</taxon>
    </lineage>
</organism>
<proteinExistence type="predicted"/>
<evidence type="ECO:0000256" key="1">
    <source>
        <dbReference type="SAM" id="Phobius"/>
    </source>
</evidence>
<evidence type="ECO:0000313" key="3">
    <source>
        <dbReference type="Proteomes" id="UP001316384"/>
    </source>
</evidence>
<dbReference type="Proteomes" id="UP001316384">
    <property type="component" value="Chromosome"/>
</dbReference>
<evidence type="ECO:0008006" key="4">
    <source>
        <dbReference type="Google" id="ProtNLM"/>
    </source>
</evidence>
<dbReference type="RefSeq" id="WP_227576090.1">
    <property type="nucleotide sequence ID" value="NZ_CP101987.1"/>
</dbReference>
<protein>
    <recommendedName>
        <fullName evidence="4">DUF1700 domain-containing protein</fullName>
    </recommendedName>
</protein>
<name>A0ABY5KQX2_9CELL</name>